<name>A0A9Q0Y1M1_9SAUR</name>
<feature type="transmembrane region" description="Helical" evidence="1">
    <location>
        <begin position="80"/>
        <end position="99"/>
    </location>
</feature>
<evidence type="ECO:0000259" key="2">
    <source>
        <dbReference type="Pfam" id="PF01553"/>
    </source>
</evidence>
<dbReference type="EMBL" id="JAPFRF010000003">
    <property type="protein sequence ID" value="KAJ7338831.1"/>
    <property type="molecule type" value="Genomic_DNA"/>
</dbReference>
<dbReference type="OrthoDB" id="44277at2759"/>
<dbReference type="AlphaFoldDB" id="A0A9Q0Y1M1"/>
<reference evidence="3" key="1">
    <citation type="journal article" date="2023" name="DNA Res.">
        <title>Chromosome-level genome assembly of Phrynocephalus forsythii using third-generation DNA sequencing and Hi-C analysis.</title>
        <authorList>
            <person name="Qi Y."/>
            <person name="Zhao W."/>
            <person name="Zhao Y."/>
            <person name="Niu C."/>
            <person name="Cao S."/>
            <person name="Zhang Y."/>
        </authorList>
    </citation>
    <scope>NUCLEOTIDE SEQUENCE</scope>
    <source>
        <tissue evidence="3">Muscle</tissue>
    </source>
</reference>
<dbReference type="Proteomes" id="UP001142489">
    <property type="component" value="Unassembled WGS sequence"/>
</dbReference>
<keyword evidence="1" id="KW-0472">Membrane</keyword>
<comment type="caution">
    <text evidence="3">The sequence shown here is derived from an EMBL/GenBank/DDBJ whole genome shotgun (WGS) entry which is preliminary data.</text>
</comment>
<feature type="domain" description="Phospholipid/glycerol acyltransferase" evidence="2">
    <location>
        <begin position="104"/>
        <end position="226"/>
    </location>
</feature>
<evidence type="ECO:0000313" key="3">
    <source>
        <dbReference type="EMBL" id="KAJ7338831.1"/>
    </source>
</evidence>
<dbReference type="GO" id="GO:0016020">
    <property type="term" value="C:membrane"/>
    <property type="evidence" value="ECO:0007669"/>
    <property type="project" value="TreeGrafter"/>
</dbReference>
<dbReference type="CDD" id="cd07987">
    <property type="entry name" value="LPLAT_MGAT-like"/>
    <property type="match status" value="1"/>
</dbReference>
<evidence type="ECO:0000313" key="4">
    <source>
        <dbReference type="Proteomes" id="UP001142489"/>
    </source>
</evidence>
<keyword evidence="1" id="KW-1133">Transmembrane helix</keyword>
<keyword evidence="4" id="KW-1185">Reference proteome</keyword>
<accession>A0A9Q0Y1M1</accession>
<dbReference type="GO" id="GO:0016746">
    <property type="term" value="F:acyltransferase activity"/>
    <property type="evidence" value="ECO:0007669"/>
    <property type="project" value="InterPro"/>
</dbReference>
<feature type="transmembrane region" description="Helical" evidence="1">
    <location>
        <begin position="36"/>
        <end position="68"/>
    </location>
</feature>
<gene>
    <name evidence="3" type="ORF">JRQ81_012733</name>
</gene>
<organism evidence="3 4">
    <name type="scientific">Phrynocephalus forsythii</name>
    <dbReference type="NCBI Taxonomy" id="171643"/>
    <lineage>
        <taxon>Eukaryota</taxon>
        <taxon>Metazoa</taxon>
        <taxon>Chordata</taxon>
        <taxon>Craniata</taxon>
        <taxon>Vertebrata</taxon>
        <taxon>Euteleostomi</taxon>
        <taxon>Lepidosauria</taxon>
        <taxon>Squamata</taxon>
        <taxon>Bifurcata</taxon>
        <taxon>Unidentata</taxon>
        <taxon>Episquamata</taxon>
        <taxon>Toxicofera</taxon>
        <taxon>Iguania</taxon>
        <taxon>Acrodonta</taxon>
        <taxon>Agamidae</taxon>
        <taxon>Agaminae</taxon>
        <taxon>Phrynocephalus</taxon>
    </lineage>
</organism>
<feature type="non-terminal residue" evidence="3">
    <location>
        <position position="322"/>
    </location>
</feature>
<keyword evidence="1" id="KW-0812">Transmembrane</keyword>
<proteinExistence type="predicted"/>
<evidence type="ECO:0000256" key="1">
    <source>
        <dbReference type="SAM" id="Phobius"/>
    </source>
</evidence>
<dbReference type="PANTHER" id="PTHR22753">
    <property type="entry name" value="TRANSMEMBRANE PROTEIN 68"/>
    <property type="match status" value="1"/>
</dbReference>
<dbReference type="SUPFAM" id="SSF69593">
    <property type="entry name" value="Glycerol-3-phosphate (1)-acyltransferase"/>
    <property type="match status" value="1"/>
</dbReference>
<sequence length="322" mass="37002">EQNTDISCNTIPMISSTNLSHISGEWVGTMNTEKNFLPGIICLLLAPVAVPLWVLFYVYLSAFIVLIYEMTIATVKLQRDYSTTCKIILAYLWDIFGRIWHGYELHGVENLPDGPGLLIYYHAALPLDYIFFLSRLFLLKGIHCRTVVDHFTFKLPGFKRLLQQLLMMSGTKDDCFSVLKEGHLVAISPGGTREAMFSDETYKIIWGKRTGFAQLAIDAKVPIIPMFTQNVREGYRTFGKTKMLEKLYEYARWPVVIFYGGLPVKWRTYLGEPIPYDPDITSEELAQKTKTALQNLIDKHQKRPGGIREALLERFHSHRKRN</sequence>
<dbReference type="Pfam" id="PF01553">
    <property type="entry name" value="Acyltransferase"/>
    <property type="match status" value="1"/>
</dbReference>
<dbReference type="PANTHER" id="PTHR22753:SF22">
    <property type="entry name" value="PHOSPHOLIPID_GLYCEROL ACYLTRANSFERASE DOMAIN-CONTAINING PROTEIN"/>
    <property type="match status" value="1"/>
</dbReference>
<feature type="transmembrane region" description="Helical" evidence="1">
    <location>
        <begin position="119"/>
        <end position="138"/>
    </location>
</feature>
<dbReference type="InterPro" id="IPR002123">
    <property type="entry name" value="Plipid/glycerol_acylTrfase"/>
</dbReference>
<protein>
    <recommendedName>
        <fullName evidence="2">Phospholipid/glycerol acyltransferase domain-containing protein</fullName>
    </recommendedName>
</protein>